<keyword evidence="12 16" id="KW-0630">Potassium</keyword>
<keyword evidence="7 16" id="KW-0963">Cytoplasm</keyword>
<dbReference type="SUPFAM" id="SSF53067">
    <property type="entry name" value="Actin-like ATPase domain"/>
    <property type="match status" value="2"/>
</dbReference>
<evidence type="ECO:0000256" key="8">
    <source>
        <dbReference type="ARBA" id="ARBA00022679"/>
    </source>
</evidence>
<organism evidence="17 18">
    <name type="scientific">Natronomicrosphaera hydrolytica</name>
    <dbReference type="NCBI Taxonomy" id="3242702"/>
    <lineage>
        <taxon>Bacteria</taxon>
        <taxon>Pseudomonadati</taxon>
        <taxon>Planctomycetota</taxon>
        <taxon>Phycisphaerae</taxon>
        <taxon>Phycisphaerales</taxon>
        <taxon>Phycisphaeraceae</taxon>
        <taxon>Natronomicrosphaera</taxon>
    </lineage>
</organism>
<keyword evidence="9 16" id="KW-0547">Nucleotide-binding</keyword>
<evidence type="ECO:0000256" key="12">
    <source>
        <dbReference type="ARBA" id="ARBA00022958"/>
    </source>
</evidence>
<dbReference type="Gene3D" id="3.30.420.40">
    <property type="match status" value="2"/>
</dbReference>
<comment type="subunit">
    <text evidence="5 16">Homodimer.</text>
</comment>
<keyword evidence="10 16" id="KW-0418">Kinase</keyword>
<evidence type="ECO:0000256" key="13">
    <source>
        <dbReference type="ARBA" id="ARBA00022993"/>
    </source>
</evidence>
<feature type="binding site" evidence="16">
    <location>
        <position position="128"/>
    </location>
    <ligand>
        <name>K(+)</name>
        <dbReference type="ChEBI" id="CHEBI:29103"/>
    </ligand>
</feature>
<dbReference type="EMBL" id="JBGUBD010000003">
    <property type="protein sequence ID" value="MFA9477698.1"/>
    <property type="molecule type" value="Genomic_DNA"/>
</dbReference>
<dbReference type="InterPro" id="IPR043129">
    <property type="entry name" value="ATPase_NBD"/>
</dbReference>
<dbReference type="Pfam" id="PF03309">
    <property type="entry name" value="Pan_kinase"/>
    <property type="match status" value="1"/>
</dbReference>
<dbReference type="RefSeq" id="WP_425344625.1">
    <property type="nucleotide sequence ID" value="NZ_JBGUBD010000003.1"/>
</dbReference>
<evidence type="ECO:0000256" key="7">
    <source>
        <dbReference type="ARBA" id="ARBA00022490"/>
    </source>
</evidence>
<evidence type="ECO:0000256" key="6">
    <source>
        <dbReference type="ARBA" id="ARBA00012102"/>
    </source>
</evidence>
<comment type="catalytic activity">
    <reaction evidence="1 16">
        <text>(R)-pantothenate + ATP = (R)-4'-phosphopantothenate + ADP + H(+)</text>
        <dbReference type="Rhea" id="RHEA:16373"/>
        <dbReference type="ChEBI" id="CHEBI:10986"/>
        <dbReference type="ChEBI" id="CHEBI:15378"/>
        <dbReference type="ChEBI" id="CHEBI:29032"/>
        <dbReference type="ChEBI" id="CHEBI:30616"/>
        <dbReference type="ChEBI" id="CHEBI:456216"/>
        <dbReference type="EC" id="2.7.1.33"/>
    </reaction>
</comment>
<comment type="cofactor">
    <cofactor evidence="16">
        <name>NH4(+)</name>
        <dbReference type="ChEBI" id="CHEBI:28938"/>
    </cofactor>
    <cofactor evidence="16">
        <name>K(+)</name>
        <dbReference type="ChEBI" id="CHEBI:29103"/>
    </cofactor>
    <text evidence="16">A monovalent cation. Ammonium or potassium.</text>
</comment>
<dbReference type="PANTHER" id="PTHR34265">
    <property type="entry name" value="TYPE III PANTOTHENATE KINASE"/>
    <property type="match status" value="1"/>
</dbReference>
<reference evidence="17 18" key="1">
    <citation type="submission" date="2024-08" db="EMBL/GenBank/DDBJ databases">
        <title>Whole-genome sequencing of halo(alkali)philic microorganisms from hypersaline lakes.</title>
        <authorList>
            <person name="Sorokin D.Y."/>
            <person name="Merkel A.Y."/>
            <person name="Messina E."/>
            <person name="Yakimov M."/>
        </authorList>
    </citation>
    <scope>NUCLEOTIDE SEQUENCE [LARGE SCALE GENOMIC DNA]</scope>
    <source>
        <strain evidence="17 18">AB-hyl4</strain>
    </source>
</reference>
<keyword evidence="16" id="KW-0479">Metal-binding</keyword>
<evidence type="ECO:0000256" key="3">
    <source>
        <dbReference type="ARBA" id="ARBA00004496"/>
    </source>
</evidence>
<evidence type="ECO:0000256" key="2">
    <source>
        <dbReference type="ARBA" id="ARBA00001958"/>
    </source>
</evidence>
<feature type="binding site" evidence="16">
    <location>
        <position position="183"/>
    </location>
    <ligand>
        <name>substrate</name>
    </ligand>
</feature>
<evidence type="ECO:0000256" key="5">
    <source>
        <dbReference type="ARBA" id="ARBA00011738"/>
    </source>
</evidence>
<comment type="similarity">
    <text evidence="14 16">Belongs to the type III pantothenate kinase family.</text>
</comment>
<evidence type="ECO:0000256" key="14">
    <source>
        <dbReference type="ARBA" id="ARBA00038036"/>
    </source>
</evidence>
<comment type="caution">
    <text evidence="16">Lacks conserved residue(s) required for the propagation of feature annotation.</text>
</comment>
<protein>
    <recommendedName>
        <fullName evidence="15 16">Type III pantothenate kinase</fullName>
        <ecNumber evidence="6 16">2.7.1.33</ecNumber>
    </recommendedName>
    <alternativeName>
        <fullName evidence="16">PanK-III</fullName>
    </alternativeName>
    <alternativeName>
        <fullName evidence="16">Pantothenic acid kinase</fullName>
    </alternativeName>
</protein>
<dbReference type="EC" id="2.7.1.33" evidence="6 16"/>
<evidence type="ECO:0000256" key="11">
    <source>
        <dbReference type="ARBA" id="ARBA00022840"/>
    </source>
</evidence>
<sequence>MATLNFLAVSIGNTRTRVGAFVDNKLVESATLENRRDGDLGEAMEHAFTPLRENKQAVVLMSSVNPAGTQRIEAQIAKHLNRQVLRVERDMPIPIGRQLDREAIVGEDRLLNAAAAYDVLKQACVVVDAGTAITVDFVDGAGTFHGGAIAPGAQLMLDSLHQRAAQLPEVEFDKPTGVMGHNTVEAMRVGVFHGLRGMVRELVERYAEKAGGFPAVIASGGDANLLFREYDLVDRVVPDLTLNGLAVTLRVAMEQEQK</sequence>
<feature type="binding site" evidence="16">
    <location>
        <begin position="10"/>
        <end position="17"/>
    </location>
    <ligand>
        <name>ATP</name>
        <dbReference type="ChEBI" id="CHEBI:30616"/>
    </ligand>
</feature>
<dbReference type="CDD" id="cd24015">
    <property type="entry name" value="ASKHA_NBD_PanK-III"/>
    <property type="match status" value="1"/>
</dbReference>
<keyword evidence="8 16" id="KW-0808">Transferase</keyword>
<evidence type="ECO:0000256" key="16">
    <source>
        <dbReference type="HAMAP-Rule" id="MF_01274"/>
    </source>
</evidence>
<evidence type="ECO:0000256" key="10">
    <source>
        <dbReference type="ARBA" id="ARBA00022777"/>
    </source>
</evidence>
<feature type="binding site" evidence="16">
    <location>
        <begin position="106"/>
        <end position="109"/>
    </location>
    <ligand>
        <name>substrate</name>
    </ligand>
</feature>
<dbReference type="Proteomes" id="UP001575105">
    <property type="component" value="Unassembled WGS sequence"/>
</dbReference>
<gene>
    <name evidence="16" type="primary">coaX</name>
    <name evidence="17" type="ORF">ACERK3_05250</name>
</gene>
<dbReference type="GO" id="GO:0004594">
    <property type="term" value="F:pantothenate kinase activity"/>
    <property type="evidence" value="ECO:0007669"/>
    <property type="project" value="UniProtKB-EC"/>
</dbReference>
<feature type="binding site" evidence="16">
    <location>
        <position position="131"/>
    </location>
    <ligand>
        <name>ATP</name>
        <dbReference type="ChEBI" id="CHEBI:30616"/>
    </ligand>
</feature>
<keyword evidence="13 16" id="KW-0173">Coenzyme A biosynthesis</keyword>
<accession>A0ABV4U5Z4</accession>
<comment type="cofactor">
    <cofactor evidence="2">
        <name>K(+)</name>
        <dbReference type="ChEBI" id="CHEBI:29103"/>
    </cofactor>
</comment>
<name>A0ABV4U5Z4_9BACT</name>
<evidence type="ECO:0000256" key="4">
    <source>
        <dbReference type="ARBA" id="ARBA00005225"/>
    </source>
</evidence>
<dbReference type="NCBIfam" id="TIGR00671">
    <property type="entry name" value="baf"/>
    <property type="match status" value="1"/>
</dbReference>
<comment type="pathway">
    <text evidence="4 16">Cofactor biosynthesis; coenzyme A biosynthesis; CoA from (R)-pantothenate: step 1/5.</text>
</comment>
<evidence type="ECO:0000256" key="1">
    <source>
        <dbReference type="ARBA" id="ARBA00001206"/>
    </source>
</evidence>
<dbReference type="InterPro" id="IPR004619">
    <property type="entry name" value="Type_III_PanK"/>
</dbReference>
<evidence type="ECO:0000256" key="9">
    <source>
        <dbReference type="ARBA" id="ARBA00022741"/>
    </source>
</evidence>
<evidence type="ECO:0000313" key="17">
    <source>
        <dbReference type="EMBL" id="MFA9477698.1"/>
    </source>
</evidence>
<evidence type="ECO:0000313" key="18">
    <source>
        <dbReference type="Proteomes" id="UP001575105"/>
    </source>
</evidence>
<keyword evidence="11 16" id="KW-0067">ATP-binding</keyword>
<evidence type="ECO:0000256" key="15">
    <source>
        <dbReference type="ARBA" id="ARBA00040883"/>
    </source>
</evidence>
<proteinExistence type="inferred from homology"/>
<comment type="function">
    <text evidence="16">Catalyzes the phosphorylation of pantothenate (Pan), the first step in CoA biosynthesis.</text>
</comment>
<keyword evidence="18" id="KW-1185">Reference proteome</keyword>
<dbReference type="PANTHER" id="PTHR34265:SF1">
    <property type="entry name" value="TYPE III PANTOTHENATE KINASE"/>
    <property type="match status" value="1"/>
</dbReference>
<feature type="active site" description="Proton acceptor" evidence="16">
    <location>
        <position position="108"/>
    </location>
</feature>
<comment type="subcellular location">
    <subcellularLocation>
        <location evidence="3 16">Cytoplasm</location>
    </subcellularLocation>
</comment>
<comment type="caution">
    <text evidence="17">The sequence shown here is derived from an EMBL/GenBank/DDBJ whole genome shotgun (WGS) entry which is preliminary data.</text>
</comment>
<dbReference type="HAMAP" id="MF_01274">
    <property type="entry name" value="Pantothen_kinase_3"/>
    <property type="match status" value="1"/>
</dbReference>